<evidence type="ECO:0000259" key="3">
    <source>
        <dbReference type="Pfam" id="PF08574"/>
    </source>
</evidence>
<protein>
    <recommendedName>
        <fullName evidence="3">Transcription factor Iwr1 domain-containing protein</fullName>
    </recommendedName>
</protein>
<accession>A0A8X7XW72</accession>
<comment type="caution">
    <text evidence="4">The sequence shown here is derived from an EMBL/GenBank/DDBJ whole genome shotgun (WGS) entry which is preliminary data.</text>
</comment>
<evidence type="ECO:0000256" key="1">
    <source>
        <dbReference type="ARBA" id="ARBA00010218"/>
    </source>
</evidence>
<keyword evidence="5" id="KW-1185">Reference proteome</keyword>
<dbReference type="OrthoDB" id="6255506at2759"/>
<dbReference type="InterPro" id="IPR013883">
    <property type="entry name" value="TF_Iwr1_dom"/>
</dbReference>
<dbReference type="Proteomes" id="UP000886885">
    <property type="component" value="Chromosome 19A"/>
</dbReference>
<dbReference type="PANTHER" id="PTHR31934">
    <property type="entry name" value="ALPHA/BETA-HYDROLASES SUPERFAMILY PROTEIN"/>
    <property type="match status" value="1"/>
</dbReference>
<evidence type="ECO:0000256" key="2">
    <source>
        <dbReference type="SAM" id="MobiDB-lite"/>
    </source>
</evidence>
<sequence length="425" mass="48835">MATIGETSMNPPQSKPVVVRVKRKAHQSRLDAFWLEINEKPTKKAMLDLEKLSISNNSVDVQVEELKAKKVLVKHVETVTSMDTTMEIVQSFASNSAHVVEEQKRTIKKYSKQEQILSRSRRNQEVLASDARFEQIWRSRRGDKGASEDKALHDMCSFYDVVRVEESFNEVQELEVASLEDQKILSSYLPLLREFLPSAVAEVESDIQAYLSNQGSAFDAIPLDVDDYVYDYYTVKDDMDINDIETASPFPLVKVEEEDFYDGPDDDSEYDSDDSNAEDHPRNDYPDEPSLDDHESESEASLDESEREEGEEEEEDEESDAPSVKHSESDDADNFDDRGSYFDYPECEYGMERKCIYAQRELVKVSKYPSKGMMVPLVSLPVMQKLSFSSSEGNEDDEIDREQLMKKWDAVFWRIKSFSDDAYNE</sequence>
<feature type="compositionally biased region" description="Acidic residues" evidence="2">
    <location>
        <begin position="286"/>
        <end position="320"/>
    </location>
</feature>
<organism evidence="4 5">
    <name type="scientific">Populus tomentosa</name>
    <name type="common">Chinese white poplar</name>
    <dbReference type="NCBI Taxonomy" id="118781"/>
    <lineage>
        <taxon>Eukaryota</taxon>
        <taxon>Viridiplantae</taxon>
        <taxon>Streptophyta</taxon>
        <taxon>Embryophyta</taxon>
        <taxon>Tracheophyta</taxon>
        <taxon>Spermatophyta</taxon>
        <taxon>Magnoliopsida</taxon>
        <taxon>eudicotyledons</taxon>
        <taxon>Gunneridae</taxon>
        <taxon>Pentapetalae</taxon>
        <taxon>rosids</taxon>
        <taxon>fabids</taxon>
        <taxon>Malpighiales</taxon>
        <taxon>Salicaceae</taxon>
        <taxon>Saliceae</taxon>
        <taxon>Populus</taxon>
    </lineage>
</organism>
<dbReference type="Pfam" id="PF08574">
    <property type="entry name" value="Iwr1"/>
    <property type="match status" value="1"/>
</dbReference>
<dbReference type="EMBL" id="JAAWWB010000037">
    <property type="protein sequence ID" value="KAG6739035.1"/>
    <property type="molecule type" value="Genomic_DNA"/>
</dbReference>
<feature type="region of interest" description="Disordered" evidence="2">
    <location>
        <begin position="253"/>
        <end position="339"/>
    </location>
</feature>
<comment type="similarity">
    <text evidence="1">Belongs to the IWR1/SLC7A6OS family.</text>
</comment>
<evidence type="ECO:0000313" key="4">
    <source>
        <dbReference type="EMBL" id="KAG6739035.1"/>
    </source>
</evidence>
<dbReference type="AlphaFoldDB" id="A0A8X7XW72"/>
<reference evidence="4" key="1">
    <citation type="journal article" date="2020" name="bioRxiv">
        <title>Hybrid origin of Populus tomentosa Carr. identified through genome sequencing and phylogenomic analysis.</title>
        <authorList>
            <person name="An X."/>
            <person name="Gao K."/>
            <person name="Chen Z."/>
            <person name="Li J."/>
            <person name="Yang X."/>
            <person name="Yang X."/>
            <person name="Zhou J."/>
            <person name="Guo T."/>
            <person name="Zhao T."/>
            <person name="Huang S."/>
            <person name="Miao D."/>
            <person name="Khan W.U."/>
            <person name="Rao P."/>
            <person name="Ye M."/>
            <person name="Lei B."/>
            <person name="Liao W."/>
            <person name="Wang J."/>
            <person name="Ji L."/>
            <person name="Li Y."/>
            <person name="Guo B."/>
            <person name="Mustafa N.S."/>
            <person name="Li S."/>
            <person name="Yun Q."/>
            <person name="Keller S.R."/>
            <person name="Mao J."/>
            <person name="Zhang R."/>
            <person name="Strauss S.H."/>
        </authorList>
    </citation>
    <scope>NUCLEOTIDE SEQUENCE</scope>
    <source>
        <strain evidence="4">GM15</strain>
        <tissue evidence="4">Leaf</tissue>
    </source>
</reference>
<feature type="domain" description="Transcription factor Iwr1" evidence="3">
    <location>
        <begin position="226"/>
        <end position="288"/>
    </location>
</feature>
<proteinExistence type="inferred from homology"/>
<gene>
    <name evidence="4" type="ORF">POTOM_058672</name>
</gene>
<feature type="compositionally biased region" description="Acidic residues" evidence="2">
    <location>
        <begin position="256"/>
        <end position="276"/>
    </location>
</feature>
<feature type="compositionally biased region" description="Basic and acidic residues" evidence="2">
    <location>
        <begin position="323"/>
        <end position="339"/>
    </location>
</feature>
<dbReference type="PANTHER" id="PTHR31934:SF2">
    <property type="entry name" value="RNA-DIRECTED DNA METHYLATION 4"/>
    <property type="match status" value="1"/>
</dbReference>
<name>A0A8X7XW72_POPTO</name>
<evidence type="ECO:0000313" key="5">
    <source>
        <dbReference type="Proteomes" id="UP000886885"/>
    </source>
</evidence>